<dbReference type="AlphaFoldDB" id="A0AAF0RAW7"/>
<keyword evidence="2" id="KW-1185">Reference proteome</keyword>
<dbReference type="EMBL" id="CP133617">
    <property type="protein sequence ID" value="WMV34856.1"/>
    <property type="molecule type" value="Genomic_DNA"/>
</dbReference>
<reference evidence="1" key="1">
    <citation type="submission" date="2023-08" db="EMBL/GenBank/DDBJ databases">
        <title>A de novo genome assembly of Solanum verrucosum Schlechtendal, a Mexican diploid species geographically isolated from the other diploid A-genome species in potato relatives.</title>
        <authorList>
            <person name="Hosaka K."/>
        </authorList>
    </citation>
    <scope>NUCLEOTIDE SEQUENCE</scope>
    <source>
        <tissue evidence="1">Young leaves</tissue>
    </source>
</reference>
<organism evidence="1 2">
    <name type="scientific">Solanum verrucosum</name>
    <dbReference type="NCBI Taxonomy" id="315347"/>
    <lineage>
        <taxon>Eukaryota</taxon>
        <taxon>Viridiplantae</taxon>
        <taxon>Streptophyta</taxon>
        <taxon>Embryophyta</taxon>
        <taxon>Tracheophyta</taxon>
        <taxon>Spermatophyta</taxon>
        <taxon>Magnoliopsida</taxon>
        <taxon>eudicotyledons</taxon>
        <taxon>Gunneridae</taxon>
        <taxon>Pentapetalae</taxon>
        <taxon>asterids</taxon>
        <taxon>lamiids</taxon>
        <taxon>Solanales</taxon>
        <taxon>Solanaceae</taxon>
        <taxon>Solanoideae</taxon>
        <taxon>Solaneae</taxon>
        <taxon>Solanum</taxon>
    </lineage>
</organism>
<protein>
    <submittedName>
        <fullName evidence="1">Uncharacterized protein</fullName>
    </submittedName>
</protein>
<name>A0AAF0RAW7_SOLVR</name>
<proteinExistence type="predicted"/>
<evidence type="ECO:0000313" key="2">
    <source>
        <dbReference type="Proteomes" id="UP001234989"/>
    </source>
</evidence>
<accession>A0AAF0RAW7</accession>
<evidence type="ECO:0000313" key="1">
    <source>
        <dbReference type="EMBL" id="WMV34856.1"/>
    </source>
</evidence>
<dbReference type="Proteomes" id="UP001234989">
    <property type="component" value="Chromosome 6"/>
</dbReference>
<gene>
    <name evidence="1" type="ORF">MTR67_028241</name>
</gene>
<sequence>MEVCLPSSWANEVQSLTHLRYLEIYVKEFDFKWISHLLNLQTLRSPSTLRTSPGAIWKMTKQRHVQIYELSFVWEENDRAIFEETSTTILENLKIFRTYHILVDNTTPRFWWRFPIIEEISFRVDELPSCPLFPIVEVHTQLQYSLSLVTSYKEF</sequence>